<dbReference type="Proteomes" id="UP000008021">
    <property type="component" value="Chromosome 10"/>
</dbReference>
<accession>A0A0E0EWA7</accession>
<organism evidence="1">
    <name type="scientific">Oryza meridionalis</name>
    <dbReference type="NCBI Taxonomy" id="40149"/>
    <lineage>
        <taxon>Eukaryota</taxon>
        <taxon>Viridiplantae</taxon>
        <taxon>Streptophyta</taxon>
        <taxon>Embryophyta</taxon>
        <taxon>Tracheophyta</taxon>
        <taxon>Spermatophyta</taxon>
        <taxon>Magnoliopsida</taxon>
        <taxon>Liliopsida</taxon>
        <taxon>Poales</taxon>
        <taxon>Poaceae</taxon>
        <taxon>BOP clade</taxon>
        <taxon>Oryzoideae</taxon>
        <taxon>Oryzeae</taxon>
        <taxon>Oryzinae</taxon>
        <taxon>Oryza</taxon>
    </lineage>
</organism>
<evidence type="ECO:0000313" key="2">
    <source>
        <dbReference type="Proteomes" id="UP000008021"/>
    </source>
</evidence>
<reference evidence="1" key="2">
    <citation type="submission" date="2018-05" db="EMBL/GenBank/DDBJ databases">
        <title>OmerRS3 (Oryza meridionalis Reference Sequence Version 3).</title>
        <authorList>
            <person name="Zhang J."/>
            <person name="Kudrna D."/>
            <person name="Lee S."/>
            <person name="Talag J."/>
            <person name="Welchert J."/>
            <person name="Wing R.A."/>
        </authorList>
    </citation>
    <scope>NUCLEOTIDE SEQUENCE [LARGE SCALE GENOMIC DNA]</scope>
    <source>
        <strain evidence="1">cv. OR44</strain>
    </source>
</reference>
<dbReference type="Gramene" id="OMERI10G03370.1">
    <property type="protein sequence ID" value="OMERI10G03370.1"/>
    <property type="gene ID" value="OMERI10G03370"/>
</dbReference>
<keyword evidence="2" id="KW-1185">Reference proteome</keyword>
<evidence type="ECO:0000313" key="1">
    <source>
        <dbReference type="EnsemblPlants" id="OMERI10G03370.1"/>
    </source>
</evidence>
<dbReference type="AlphaFoldDB" id="A0A0E0EWA7"/>
<protein>
    <submittedName>
        <fullName evidence="1">Uncharacterized protein</fullName>
    </submittedName>
</protein>
<dbReference type="HOGENOM" id="CLU_1752623_0_0_1"/>
<proteinExistence type="predicted"/>
<reference evidence="1" key="1">
    <citation type="submission" date="2015-04" db="UniProtKB">
        <authorList>
            <consortium name="EnsemblPlants"/>
        </authorList>
    </citation>
    <scope>IDENTIFICATION</scope>
</reference>
<dbReference type="EnsemblPlants" id="OMERI10G03370.1">
    <property type="protein sequence ID" value="OMERI10G03370.1"/>
    <property type="gene ID" value="OMERI10G03370"/>
</dbReference>
<sequence>MVPTSIFGQSCILHKANPSLNYTSVKSDIHLEESSVLLVLNLKCPDLPVDLQATVCPQFSSAGPSISRVCTQTIGDATAGAAAARRRFSFASQKSIRDSAALAAPRHCHVPTTGAACWHHRPAAADLMEDNINTDNMADSSHVPVPPPN</sequence>
<name>A0A0E0EWA7_9ORYZ</name>